<protein>
    <submittedName>
        <fullName evidence="1">Uncharacterized protein</fullName>
    </submittedName>
</protein>
<reference evidence="1 2" key="1">
    <citation type="journal article" date="2022" name="Hortic Res">
        <title>A haplotype resolved chromosomal level avocado genome allows analysis of novel avocado genes.</title>
        <authorList>
            <person name="Nath O."/>
            <person name="Fletcher S.J."/>
            <person name="Hayward A."/>
            <person name="Shaw L.M."/>
            <person name="Masouleh A.K."/>
            <person name="Furtado A."/>
            <person name="Henry R.J."/>
            <person name="Mitter N."/>
        </authorList>
    </citation>
    <scope>NUCLEOTIDE SEQUENCE [LARGE SCALE GENOMIC DNA]</scope>
    <source>
        <strain evidence="2">cv. Hass</strain>
    </source>
</reference>
<proteinExistence type="predicted"/>
<keyword evidence="2" id="KW-1185">Reference proteome</keyword>
<organism evidence="1 2">
    <name type="scientific">Persea americana</name>
    <name type="common">Avocado</name>
    <dbReference type="NCBI Taxonomy" id="3435"/>
    <lineage>
        <taxon>Eukaryota</taxon>
        <taxon>Viridiplantae</taxon>
        <taxon>Streptophyta</taxon>
        <taxon>Embryophyta</taxon>
        <taxon>Tracheophyta</taxon>
        <taxon>Spermatophyta</taxon>
        <taxon>Magnoliopsida</taxon>
        <taxon>Magnoliidae</taxon>
        <taxon>Laurales</taxon>
        <taxon>Lauraceae</taxon>
        <taxon>Persea</taxon>
    </lineage>
</organism>
<evidence type="ECO:0000313" key="2">
    <source>
        <dbReference type="Proteomes" id="UP001234297"/>
    </source>
</evidence>
<accession>A0ACC2KRE3</accession>
<dbReference type="EMBL" id="CM056819">
    <property type="protein sequence ID" value="KAJ8623727.1"/>
    <property type="molecule type" value="Genomic_DNA"/>
</dbReference>
<gene>
    <name evidence="1" type="ORF">MRB53_032257</name>
</gene>
<sequence length="125" mass="13671">MTTGSSSHSTKAGTSFAGFVFRVILREEDASLGGIGFGAWLGKCWLRSTAREAGSISCSRIEKRLEVSSLRNETFTNCSEGPAERLVWLWIGAEVAVAELLQRLGTGTKLRARSRFGVTWDEDQV</sequence>
<name>A0ACC2KRE3_PERAE</name>
<comment type="caution">
    <text evidence="1">The sequence shown here is derived from an EMBL/GenBank/DDBJ whole genome shotgun (WGS) entry which is preliminary data.</text>
</comment>
<dbReference type="Proteomes" id="UP001234297">
    <property type="component" value="Chromosome 11"/>
</dbReference>
<evidence type="ECO:0000313" key="1">
    <source>
        <dbReference type="EMBL" id="KAJ8623727.1"/>
    </source>
</evidence>